<evidence type="ECO:0000259" key="9">
    <source>
        <dbReference type="Pfam" id="PF20638"/>
    </source>
</evidence>
<dbReference type="AlphaFoldDB" id="A0A0F8B406"/>
<dbReference type="InterPro" id="IPR007239">
    <property type="entry name" value="Atg5"/>
</dbReference>
<feature type="domain" description="Autophagy protein ATG5 UblA" evidence="9">
    <location>
        <begin position="15"/>
        <end position="91"/>
    </location>
</feature>
<dbReference type="GO" id="GO:0034045">
    <property type="term" value="C:phagophore assembly site membrane"/>
    <property type="evidence" value="ECO:0007669"/>
    <property type="project" value="UniProtKB-SubCell"/>
</dbReference>
<sequence>MSTPSTPESLPRRLWAQRIPLLITHPDHPTKPFVISVPRFSYLALLLPRLSVFFQRSCSSFHHETLLLRNLPLGLLADLYQPALPWRLTVHDGVSWDIADTFLNSVKEADFVRHGNANQIMKMSKDHTTALWAAVRDNDLAAFTKVNQILLNAPTALRHVPIRIYVPTTTASQPIPKPPDATAGNATTTAGTFKVVQTLIPSTTPDRRPQTLGTALKNVLPALFPSSRDPIHGEVIMHGAPVPFAAPVGELMKEAAYPDGWICLVVQLF</sequence>
<comment type="subcellular location">
    <subcellularLocation>
        <location evidence="1 6">Preautophagosomal structure membrane</location>
        <topology evidence="1 6">Peripheral membrane protein</topology>
    </subcellularLocation>
</comment>
<evidence type="ECO:0000313" key="10">
    <source>
        <dbReference type="EMBL" id="KKF94900.1"/>
    </source>
</evidence>
<keyword evidence="6" id="KW-0813">Transport</keyword>
<feature type="domain" description="Autophagy protein ATG5 alpha-helical bundle region" evidence="8">
    <location>
        <begin position="98"/>
        <end position="152"/>
    </location>
</feature>
<evidence type="ECO:0000259" key="7">
    <source>
        <dbReference type="Pfam" id="PF04106"/>
    </source>
</evidence>
<evidence type="ECO:0000256" key="1">
    <source>
        <dbReference type="ARBA" id="ARBA00004623"/>
    </source>
</evidence>
<comment type="function">
    <text evidence="6">Involved in cytoplasm to vacuole transport (Cvt) and autophagic vesicle formation.</text>
</comment>
<evidence type="ECO:0000256" key="3">
    <source>
        <dbReference type="ARBA" id="ARBA00022499"/>
    </source>
</evidence>
<dbReference type="InterPro" id="IPR048940">
    <property type="entry name" value="ATG5_HBR"/>
</dbReference>
<dbReference type="GO" id="GO:0044233">
    <property type="term" value="C:mitochondria-associated endoplasmic reticulum membrane contact site"/>
    <property type="evidence" value="ECO:0007669"/>
    <property type="project" value="TreeGrafter"/>
</dbReference>
<evidence type="ECO:0000256" key="2">
    <source>
        <dbReference type="ARBA" id="ARBA00006910"/>
    </source>
</evidence>
<dbReference type="GO" id="GO:0034727">
    <property type="term" value="P:piecemeal microautophagy of the nucleus"/>
    <property type="evidence" value="ECO:0007669"/>
    <property type="project" value="TreeGrafter"/>
</dbReference>
<dbReference type="GO" id="GO:0005776">
    <property type="term" value="C:autophagosome"/>
    <property type="evidence" value="ECO:0007669"/>
    <property type="project" value="TreeGrafter"/>
</dbReference>
<dbReference type="OrthoDB" id="272162at2759"/>
<comment type="similarity">
    <text evidence="2 6">Belongs to the ATG5 family.</text>
</comment>
<dbReference type="Pfam" id="PF04106">
    <property type="entry name" value="ATG5_UblB"/>
    <property type="match status" value="1"/>
</dbReference>
<keyword evidence="4 6" id="KW-0832">Ubl conjugation</keyword>
<organism evidence="10 11">
    <name type="scientific">Ceratocystis fimbriata f. sp. platani</name>
    <dbReference type="NCBI Taxonomy" id="88771"/>
    <lineage>
        <taxon>Eukaryota</taxon>
        <taxon>Fungi</taxon>
        <taxon>Dikarya</taxon>
        <taxon>Ascomycota</taxon>
        <taxon>Pezizomycotina</taxon>
        <taxon>Sordariomycetes</taxon>
        <taxon>Hypocreomycetidae</taxon>
        <taxon>Microascales</taxon>
        <taxon>Ceratocystidaceae</taxon>
        <taxon>Ceratocystis</taxon>
    </lineage>
</organism>
<dbReference type="GO" id="GO:0061908">
    <property type="term" value="C:phagophore"/>
    <property type="evidence" value="ECO:0007669"/>
    <property type="project" value="TreeGrafter"/>
</dbReference>
<evidence type="ECO:0000256" key="4">
    <source>
        <dbReference type="ARBA" id="ARBA00022843"/>
    </source>
</evidence>
<dbReference type="Gene3D" id="3.10.20.90">
    <property type="entry name" value="Phosphatidylinositol 3-kinase Catalytic Subunit, Chain A, domain 1"/>
    <property type="match status" value="1"/>
</dbReference>
<evidence type="ECO:0000256" key="6">
    <source>
        <dbReference type="RuleBase" id="RU361202"/>
    </source>
</evidence>
<dbReference type="InterPro" id="IPR042527">
    <property type="entry name" value="Atg5_UblA_dom_sf"/>
</dbReference>
<dbReference type="EMBL" id="LBBL01000130">
    <property type="protein sequence ID" value="KKF94900.1"/>
    <property type="molecule type" value="Genomic_DNA"/>
</dbReference>
<keyword evidence="5 6" id="KW-0072">Autophagy</keyword>
<comment type="caution">
    <text evidence="10">The sequence shown here is derived from an EMBL/GenBank/DDBJ whole genome shotgun (WGS) entry which is preliminary data.</text>
</comment>
<proteinExistence type="inferred from homology"/>
<gene>
    <name evidence="10" type="primary">ATG5</name>
    <name evidence="10" type="ORF">CFO_g2766</name>
</gene>
<keyword evidence="11" id="KW-1185">Reference proteome</keyword>
<dbReference type="GO" id="GO:0034274">
    <property type="term" value="C:Atg12-Atg5-Atg16 complex"/>
    <property type="evidence" value="ECO:0007669"/>
    <property type="project" value="TreeGrafter"/>
</dbReference>
<dbReference type="GO" id="GO:0019776">
    <property type="term" value="F:Atg8-family ligase activity"/>
    <property type="evidence" value="ECO:0007669"/>
    <property type="project" value="TreeGrafter"/>
</dbReference>
<dbReference type="Gene3D" id="3.10.20.620">
    <property type="match status" value="1"/>
</dbReference>
<comment type="subunit">
    <text evidence="6">Conjugated with ATG12.</text>
</comment>
<dbReference type="GO" id="GO:0006995">
    <property type="term" value="P:cellular response to nitrogen starvation"/>
    <property type="evidence" value="ECO:0007669"/>
    <property type="project" value="TreeGrafter"/>
</dbReference>
<dbReference type="GO" id="GO:0000422">
    <property type="term" value="P:autophagy of mitochondrion"/>
    <property type="evidence" value="ECO:0007669"/>
    <property type="project" value="TreeGrafter"/>
</dbReference>
<protein>
    <recommendedName>
        <fullName evidence="6">Autophagy protein 5</fullName>
    </recommendedName>
</protein>
<dbReference type="Pfam" id="PF20638">
    <property type="entry name" value="ATG5_UblA"/>
    <property type="match status" value="1"/>
</dbReference>
<keyword evidence="3 6" id="KW-1017">Isopeptide bond</keyword>
<dbReference type="PANTHER" id="PTHR13040">
    <property type="entry name" value="AUTOPHAGY PROTEIN 5"/>
    <property type="match status" value="1"/>
</dbReference>
<keyword evidence="6" id="KW-0472">Membrane</keyword>
<dbReference type="InterPro" id="IPR048939">
    <property type="entry name" value="ATG5_UblA"/>
</dbReference>
<feature type="domain" description="Autophagy protein ATG5 UblB" evidence="7">
    <location>
        <begin position="159"/>
        <end position="266"/>
    </location>
</feature>
<dbReference type="Pfam" id="PF20637">
    <property type="entry name" value="ATG5_HBR"/>
    <property type="match status" value="1"/>
</dbReference>
<evidence type="ECO:0000259" key="8">
    <source>
        <dbReference type="Pfam" id="PF20637"/>
    </source>
</evidence>
<accession>A0A0F8B406</accession>
<name>A0A0F8B406_CERFI</name>
<dbReference type="InterPro" id="IPR048318">
    <property type="entry name" value="ATG5_UblB"/>
</dbReference>
<dbReference type="Proteomes" id="UP000034841">
    <property type="component" value="Unassembled WGS sequence"/>
</dbReference>
<dbReference type="PANTHER" id="PTHR13040:SF2">
    <property type="entry name" value="AUTOPHAGY PROTEIN 5"/>
    <property type="match status" value="1"/>
</dbReference>
<evidence type="ECO:0000313" key="11">
    <source>
        <dbReference type="Proteomes" id="UP000034841"/>
    </source>
</evidence>
<reference evidence="10 11" key="1">
    <citation type="submission" date="2015-04" db="EMBL/GenBank/DDBJ databases">
        <title>Genome sequence of Ceratocystis platani, a major pathogen of plane trees.</title>
        <authorList>
            <person name="Belbahri L."/>
        </authorList>
    </citation>
    <scope>NUCLEOTIDE SEQUENCE [LARGE SCALE GENOMIC DNA]</scope>
    <source>
        <strain evidence="10 11">CFO</strain>
    </source>
</reference>
<dbReference type="Gene3D" id="1.10.246.190">
    <property type="entry name" value="Autophagy protein Apg5, helix rich domain"/>
    <property type="match status" value="1"/>
</dbReference>
<evidence type="ECO:0000256" key="5">
    <source>
        <dbReference type="ARBA" id="ARBA00023006"/>
    </source>
</evidence>
<dbReference type="InterPro" id="IPR042526">
    <property type="entry name" value="Atg5_HR"/>
</dbReference>